<protein>
    <submittedName>
        <fullName evidence="2">Uncharacterized protein</fullName>
    </submittedName>
</protein>
<feature type="region of interest" description="Disordered" evidence="1">
    <location>
        <begin position="43"/>
        <end position="70"/>
    </location>
</feature>
<dbReference type="RefSeq" id="WP_345162701.1">
    <property type="nucleotide sequence ID" value="NZ_BAABGX010000001.1"/>
</dbReference>
<evidence type="ECO:0000256" key="1">
    <source>
        <dbReference type="SAM" id="MobiDB-lite"/>
    </source>
</evidence>
<evidence type="ECO:0000313" key="2">
    <source>
        <dbReference type="EMBL" id="GAA4299411.1"/>
    </source>
</evidence>
<keyword evidence="3" id="KW-1185">Reference proteome</keyword>
<accession>A0ABP8FB21</accession>
<evidence type="ECO:0000313" key="3">
    <source>
        <dbReference type="Proteomes" id="UP001501844"/>
    </source>
</evidence>
<reference evidence="3" key="1">
    <citation type="journal article" date="2019" name="Int. J. Syst. Evol. Microbiol.">
        <title>The Global Catalogue of Microorganisms (GCM) 10K type strain sequencing project: providing services to taxonomists for standard genome sequencing and annotation.</title>
        <authorList>
            <consortium name="The Broad Institute Genomics Platform"/>
            <consortium name="The Broad Institute Genome Sequencing Center for Infectious Disease"/>
            <person name="Wu L."/>
            <person name="Ma J."/>
        </authorList>
    </citation>
    <scope>NUCLEOTIDE SEQUENCE [LARGE SCALE GENOMIC DNA]</scope>
    <source>
        <strain evidence="3">JCM 17917</strain>
    </source>
</reference>
<dbReference type="EMBL" id="BAABGX010000001">
    <property type="protein sequence ID" value="GAA4299411.1"/>
    <property type="molecule type" value="Genomic_DNA"/>
</dbReference>
<proteinExistence type="predicted"/>
<comment type="caution">
    <text evidence="2">The sequence shown here is derived from an EMBL/GenBank/DDBJ whole genome shotgun (WGS) entry which is preliminary data.</text>
</comment>
<feature type="compositionally biased region" description="Basic and acidic residues" evidence="1">
    <location>
        <begin position="54"/>
        <end position="70"/>
    </location>
</feature>
<organism evidence="2 3">
    <name type="scientific">Nibribacter koreensis</name>
    <dbReference type="NCBI Taxonomy" id="1084519"/>
    <lineage>
        <taxon>Bacteria</taxon>
        <taxon>Pseudomonadati</taxon>
        <taxon>Bacteroidota</taxon>
        <taxon>Cytophagia</taxon>
        <taxon>Cytophagales</taxon>
        <taxon>Hymenobacteraceae</taxon>
        <taxon>Nibribacter</taxon>
    </lineage>
</organism>
<gene>
    <name evidence="2" type="ORF">GCM10023183_08640</name>
</gene>
<name>A0ABP8FB21_9BACT</name>
<sequence length="70" mass="7981">MRAKVLKSFIDRLHNGKRRATDEVFSLTAERLEELEGGGFVARVTDPKKRKQKPGADRLTKEDKTPLDTK</sequence>
<dbReference type="Proteomes" id="UP001501844">
    <property type="component" value="Unassembled WGS sequence"/>
</dbReference>